<comment type="caution">
    <text evidence="3">The sequence shown here is derived from an EMBL/GenBank/DDBJ whole genome shotgun (WGS) entry which is preliminary data.</text>
</comment>
<accession>A0ABU2TW33</accession>
<gene>
    <name evidence="3" type="ORF">RM764_19590</name>
</gene>
<organism evidence="3 4">
    <name type="scientific">Streptomyces gibsoniae</name>
    <dbReference type="NCBI Taxonomy" id="3075529"/>
    <lineage>
        <taxon>Bacteria</taxon>
        <taxon>Bacillati</taxon>
        <taxon>Actinomycetota</taxon>
        <taxon>Actinomycetes</taxon>
        <taxon>Kitasatosporales</taxon>
        <taxon>Streptomycetaceae</taxon>
        <taxon>Streptomyces</taxon>
    </lineage>
</organism>
<evidence type="ECO:0000313" key="4">
    <source>
        <dbReference type="Proteomes" id="UP001183809"/>
    </source>
</evidence>
<feature type="transmembrane region" description="Helical" evidence="2">
    <location>
        <begin position="21"/>
        <end position="43"/>
    </location>
</feature>
<evidence type="ECO:0000256" key="1">
    <source>
        <dbReference type="SAM" id="MobiDB-lite"/>
    </source>
</evidence>
<reference evidence="4" key="1">
    <citation type="submission" date="2023-07" db="EMBL/GenBank/DDBJ databases">
        <title>30 novel species of actinomycetes from the DSMZ collection.</title>
        <authorList>
            <person name="Nouioui I."/>
        </authorList>
    </citation>
    <scope>NUCLEOTIDE SEQUENCE [LARGE SCALE GENOMIC DNA]</scope>
    <source>
        <strain evidence="4">DSM 41699</strain>
    </source>
</reference>
<dbReference type="Proteomes" id="UP001183809">
    <property type="component" value="Unassembled WGS sequence"/>
</dbReference>
<keyword evidence="2" id="KW-0472">Membrane</keyword>
<dbReference type="RefSeq" id="WP_311696674.1">
    <property type="nucleotide sequence ID" value="NZ_JAVREY010000022.1"/>
</dbReference>
<keyword evidence="4" id="KW-1185">Reference proteome</keyword>
<evidence type="ECO:0000256" key="2">
    <source>
        <dbReference type="SAM" id="Phobius"/>
    </source>
</evidence>
<protein>
    <recommendedName>
        <fullName evidence="5">ABC transporter permease</fullName>
    </recommendedName>
</protein>
<evidence type="ECO:0008006" key="5">
    <source>
        <dbReference type="Google" id="ProtNLM"/>
    </source>
</evidence>
<feature type="transmembrane region" description="Helical" evidence="2">
    <location>
        <begin position="311"/>
        <end position="331"/>
    </location>
</feature>
<keyword evidence="2" id="KW-1133">Transmembrane helix</keyword>
<name>A0ABU2TW33_9ACTN</name>
<feature type="transmembrane region" description="Helical" evidence="2">
    <location>
        <begin position="223"/>
        <end position="243"/>
    </location>
</feature>
<keyword evidence="2" id="KW-0812">Transmembrane</keyword>
<dbReference type="EMBL" id="JAVREY010000022">
    <property type="protein sequence ID" value="MDT0465182.1"/>
    <property type="molecule type" value="Genomic_DNA"/>
</dbReference>
<feature type="transmembrane region" description="Helical" evidence="2">
    <location>
        <begin position="162"/>
        <end position="190"/>
    </location>
</feature>
<evidence type="ECO:0000313" key="3">
    <source>
        <dbReference type="EMBL" id="MDT0465182.1"/>
    </source>
</evidence>
<feature type="transmembrane region" description="Helical" evidence="2">
    <location>
        <begin position="197"/>
        <end position="217"/>
    </location>
</feature>
<feature type="region of interest" description="Disordered" evidence="1">
    <location>
        <begin position="337"/>
        <end position="359"/>
    </location>
</feature>
<feature type="transmembrane region" description="Helical" evidence="2">
    <location>
        <begin position="250"/>
        <end position="271"/>
    </location>
</feature>
<proteinExistence type="predicted"/>
<sequence length="359" mass="37574">MHHKRAGRHALGHLIIPHPTVRAVTVHLLTPVLMCLGMGLAYIGAFHAPQDHAHGLKVAVVGDSARDRLLAQAIKDKAGDTVDVTTLPDRAAARHQIMHRDLVGAYVPSAKHPELIVADANSSSSATAAQDLFTTVAAQQGDPLKVTDLSRLASGDPGNQGLFYVMIALSIGANISAITICTAGATLAVWLRAALGVGTALVVSVIGAVLAGPVFHIVDHDLWGVWGMAWLYTTGILLIGIGLHTFLKRFTMLALMALFIMLNFTSSGGIFEPELQSGFFGALHAFWNGAGFVEGARSLLYFPSAALGGRLLSLVLWLVAGLLLLPAAAAVERRGAPAPAHLPAPDTSAEEEMSGALAV</sequence>